<dbReference type="Proteomes" id="UP000077154">
    <property type="component" value="Unassembled WGS sequence"/>
</dbReference>
<dbReference type="InterPro" id="IPR036188">
    <property type="entry name" value="FAD/NAD-bd_sf"/>
</dbReference>
<dbReference type="VEuPathDB" id="FungiDB:GMDG_03649"/>
<name>A0A2P6FGK7_9PEZI</name>
<dbReference type="RefSeq" id="XP_024328811.1">
    <property type="nucleotide sequence ID" value="XM_024473043.1"/>
</dbReference>
<proteinExistence type="predicted"/>
<dbReference type="OrthoDB" id="3427164at2759"/>
<protein>
    <submittedName>
        <fullName evidence="1">Uncharacterized protein</fullName>
    </submittedName>
</protein>
<evidence type="ECO:0000313" key="1">
    <source>
        <dbReference type="EMBL" id="PQM43503.1"/>
    </source>
</evidence>
<dbReference type="EMBL" id="KV441393">
    <property type="protein sequence ID" value="PQM43503.1"/>
    <property type="molecule type" value="Genomic_DNA"/>
</dbReference>
<gene>
    <name evidence="1" type="ORF">VC83_09630</name>
</gene>
<accession>A0A2P6FGK7</accession>
<sequence length="117" mass="13673">MIMSWTMICTGGSGLGFKFLPMLGRHVKAQIERTPDNFTSLWKWRVVEEGKLNHRLEQGDMGPTELSSLKMAERVSPKPHIRQRELTDAFRPMCTRRSRRAHHWQMQYCKIVAVECT</sequence>
<organism evidence="1">
    <name type="scientific">Pseudogymnoascus destructans</name>
    <dbReference type="NCBI Taxonomy" id="655981"/>
    <lineage>
        <taxon>Eukaryota</taxon>
        <taxon>Fungi</taxon>
        <taxon>Dikarya</taxon>
        <taxon>Ascomycota</taxon>
        <taxon>Pezizomycotina</taxon>
        <taxon>Leotiomycetes</taxon>
        <taxon>Thelebolales</taxon>
        <taxon>Thelebolaceae</taxon>
        <taxon>Pseudogymnoascus</taxon>
    </lineage>
</organism>
<dbReference type="GeneID" id="36292660"/>
<dbReference type="AlphaFoldDB" id="A0A2P6FGK7"/>
<reference evidence="1" key="1">
    <citation type="submission" date="2016-03" db="EMBL/GenBank/DDBJ databases">
        <title>Updated assembly of Pseudogymnoascus destructans, the fungus causing white-nose syndrome of bats.</title>
        <authorList>
            <person name="Palmer J.M."/>
            <person name="Drees K.P."/>
            <person name="Foster J.T."/>
            <person name="Lindner D.L."/>
        </authorList>
    </citation>
    <scope>NUCLEOTIDE SEQUENCE [LARGE SCALE GENOMIC DNA]</scope>
    <source>
        <strain evidence="1">20631-21</strain>
    </source>
</reference>
<dbReference type="Gene3D" id="3.50.50.60">
    <property type="entry name" value="FAD/NAD(P)-binding domain"/>
    <property type="match status" value="1"/>
</dbReference>